<comment type="caution">
    <text evidence="2">The sequence shown here is derived from an EMBL/GenBank/DDBJ whole genome shotgun (WGS) entry which is preliminary data.</text>
</comment>
<dbReference type="EMBL" id="CARXXK010000001">
    <property type="protein sequence ID" value="CAI6344578.1"/>
    <property type="molecule type" value="Genomic_DNA"/>
</dbReference>
<evidence type="ECO:0000256" key="1">
    <source>
        <dbReference type="SAM" id="SignalP"/>
    </source>
</evidence>
<name>A0AAV0VPG5_9HEMI</name>
<feature type="chain" id="PRO_5043381828" description="Secreted protein" evidence="1">
    <location>
        <begin position="33"/>
        <end position="123"/>
    </location>
</feature>
<reference evidence="2 3" key="1">
    <citation type="submission" date="2023-01" db="EMBL/GenBank/DDBJ databases">
        <authorList>
            <person name="Whitehead M."/>
        </authorList>
    </citation>
    <scope>NUCLEOTIDE SEQUENCE [LARGE SCALE GENOMIC DNA]</scope>
</reference>
<keyword evidence="1" id="KW-0732">Signal</keyword>
<evidence type="ECO:0000313" key="3">
    <source>
        <dbReference type="Proteomes" id="UP001160148"/>
    </source>
</evidence>
<proteinExistence type="predicted"/>
<evidence type="ECO:0008006" key="4">
    <source>
        <dbReference type="Google" id="ProtNLM"/>
    </source>
</evidence>
<feature type="signal peptide" evidence="1">
    <location>
        <begin position="1"/>
        <end position="32"/>
    </location>
</feature>
<protein>
    <recommendedName>
        <fullName evidence="4">Secreted protein</fullName>
    </recommendedName>
</protein>
<evidence type="ECO:0000313" key="2">
    <source>
        <dbReference type="EMBL" id="CAI6344578.1"/>
    </source>
</evidence>
<dbReference type="Proteomes" id="UP001160148">
    <property type="component" value="Unassembled WGS sequence"/>
</dbReference>
<sequence length="123" mass="14113">MMGRQQRSSIYDAFPAMCLIVTICLVASTTTSRTTTTTTAAGADSSLVARDRIPGSRTTRTTAVADHNLHRHRRYIILTPVRQQQQSLWVKSQKPLVRMRTFDQKYGKLFPYNTRKIDRNNRL</sequence>
<gene>
    <name evidence="2" type="ORF">MEUPH1_LOCUS1697</name>
</gene>
<accession>A0AAV0VPG5</accession>
<organism evidence="2 3">
    <name type="scientific">Macrosiphum euphorbiae</name>
    <name type="common">potato aphid</name>
    <dbReference type="NCBI Taxonomy" id="13131"/>
    <lineage>
        <taxon>Eukaryota</taxon>
        <taxon>Metazoa</taxon>
        <taxon>Ecdysozoa</taxon>
        <taxon>Arthropoda</taxon>
        <taxon>Hexapoda</taxon>
        <taxon>Insecta</taxon>
        <taxon>Pterygota</taxon>
        <taxon>Neoptera</taxon>
        <taxon>Paraneoptera</taxon>
        <taxon>Hemiptera</taxon>
        <taxon>Sternorrhyncha</taxon>
        <taxon>Aphidomorpha</taxon>
        <taxon>Aphidoidea</taxon>
        <taxon>Aphididae</taxon>
        <taxon>Macrosiphini</taxon>
        <taxon>Macrosiphum</taxon>
    </lineage>
</organism>
<dbReference type="AlphaFoldDB" id="A0AAV0VPG5"/>
<keyword evidence="3" id="KW-1185">Reference proteome</keyword>